<dbReference type="GO" id="GO:0005886">
    <property type="term" value="C:plasma membrane"/>
    <property type="evidence" value="ECO:0007669"/>
    <property type="project" value="TreeGrafter"/>
</dbReference>
<feature type="region of interest" description="Disordered" evidence="7">
    <location>
        <begin position="219"/>
        <end position="271"/>
    </location>
</feature>
<feature type="transmembrane region" description="Helical" evidence="8">
    <location>
        <begin position="569"/>
        <end position="588"/>
    </location>
</feature>
<feature type="region of interest" description="Disordered" evidence="7">
    <location>
        <begin position="803"/>
        <end position="831"/>
    </location>
</feature>
<feature type="transmembrane region" description="Helical" evidence="8">
    <location>
        <begin position="520"/>
        <end position="548"/>
    </location>
</feature>
<protein>
    <recommendedName>
        <fullName evidence="15">DUF221-domain-containing protein</fullName>
    </recommendedName>
</protein>
<feature type="compositionally biased region" description="Basic residues" evidence="7">
    <location>
        <begin position="219"/>
        <end position="232"/>
    </location>
</feature>
<feature type="region of interest" description="Disordered" evidence="7">
    <location>
        <begin position="753"/>
        <end position="789"/>
    </location>
</feature>
<evidence type="ECO:0000256" key="6">
    <source>
        <dbReference type="ARBA" id="ARBA00023136"/>
    </source>
</evidence>
<feature type="compositionally biased region" description="Low complexity" evidence="7">
    <location>
        <begin position="806"/>
        <end position="817"/>
    </location>
</feature>
<evidence type="ECO:0000256" key="5">
    <source>
        <dbReference type="ARBA" id="ARBA00022989"/>
    </source>
</evidence>
<feature type="transmembrane region" description="Helical" evidence="8">
    <location>
        <begin position="428"/>
        <end position="453"/>
    </location>
</feature>
<accession>A0A9P6RHH9</accession>
<dbReference type="InterPro" id="IPR045122">
    <property type="entry name" value="Csc1-like"/>
</dbReference>
<feature type="domain" description="CSC1/OSCA1-like 7TM region" evidence="9">
    <location>
        <begin position="380"/>
        <end position="651"/>
    </location>
</feature>
<feature type="domain" description="CSC1/OSCA1-like N-terminal transmembrane" evidence="11">
    <location>
        <begin position="2"/>
        <end position="123"/>
    </location>
</feature>
<dbReference type="InterPro" id="IPR022257">
    <property type="entry name" value="PHM7_ext"/>
</dbReference>
<dbReference type="PANTHER" id="PTHR13018">
    <property type="entry name" value="PROBABLE MEMBRANE PROTEIN DUF221-RELATED"/>
    <property type="match status" value="1"/>
</dbReference>
<comment type="caution">
    <text evidence="13">The sequence shown here is derived from an EMBL/GenBank/DDBJ whole genome shotgun (WGS) entry which is preliminary data.</text>
</comment>
<dbReference type="OrthoDB" id="1076608at2759"/>
<comment type="similarity">
    <text evidence="2">Belongs to the CSC1 (TC 1.A.17) family.</text>
</comment>
<evidence type="ECO:0000259" key="12">
    <source>
        <dbReference type="Pfam" id="PF14703"/>
    </source>
</evidence>
<evidence type="ECO:0000256" key="7">
    <source>
        <dbReference type="SAM" id="MobiDB-lite"/>
    </source>
</evidence>
<feature type="transmembrane region" description="Helical" evidence="8">
    <location>
        <begin position="385"/>
        <end position="408"/>
    </location>
</feature>
<feature type="transmembrane region" description="Helical" evidence="8">
    <location>
        <begin position="636"/>
        <end position="654"/>
    </location>
</feature>
<feature type="compositionally biased region" description="Low complexity" evidence="7">
    <location>
        <begin position="875"/>
        <end position="888"/>
    </location>
</feature>
<dbReference type="AlphaFoldDB" id="A0A9P6RHH9"/>
<evidence type="ECO:0000256" key="2">
    <source>
        <dbReference type="ARBA" id="ARBA00007779"/>
    </source>
</evidence>
<organism evidence="13 14">
    <name type="scientific">Dissophora globulifera</name>
    <dbReference type="NCBI Taxonomy" id="979702"/>
    <lineage>
        <taxon>Eukaryota</taxon>
        <taxon>Fungi</taxon>
        <taxon>Fungi incertae sedis</taxon>
        <taxon>Mucoromycota</taxon>
        <taxon>Mortierellomycotina</taxon>
        <taxon>Mortierellomycetes</taxon>
        <taxon>Mortierellales</taxon>
        <taxon>Mortierellaceae</taxon>
        <taxon>Dissophora</taxon>
    </lineage>
</organism>
<keyword evidence="4 8" id="KW-0812">Transmembrane</keyword>
<feature type="compositionally biased region" description="Polar residues" evidence="7">
    <location>
        <begin position="863"/>
        <end position="874"/>
    </location>
</feature>
<dbReference type="InterPro" id="IPR027815">
    <property type="entry name" value="CSC1/OSCA1-like_cyt"/>
</dbReference>
<evidence type="ECO:0000259" key="9">
    <source>
        <dbReference type="Pfam" id="PF02714"/>
    </source>
</evidence>
<evidence type="ECO:0000256" key="3">
    <source>
        <dbReference type="ARBA" id="ARBA00022448"/>
    </source>
</evidence>
<feature type="compositionally biased region" description="Low complexity" evidence="7">
    <location>
        <begin position="236"/>
        <end position="245"/>
    </location>
</feature>
<feature type="transmembrane region" description="Helical" evidence="8">
    <location>
        <begin position="594"/>
        <end position="615"/>
    </location>
</feature>
<dbReference type="PANTHER" id="PTHR13018:SF139">
    <property type="entry name" value="PHOSPHATE METABOLISM PROTEIN 7"/>
    <property type="match status" value="1"/>
</dbReference>
<evidence type="ECO:0000259" key="10">
    <source>
        <dbReference type="Pfam" id="PF12621"/>
    </source>
</evidence>
<comment type="subcellular location">
    <subcellularLocation>
        <location evidence="1">Membrane</location>
        <topology evidence="1">Multi-pass membrane protein</topology>
    </subcellularLocation>
</comment>
<dbReference type="InterPro" id="IPR003864">
    <property type="entry name" value="CSC1/OSCA1-like_7TM"/>
</dbReference>
<dbReference type="EMBL" id="JAAAIP010000285">
    <property type="protein sequence ID" value="KAG0320382.1"/>
    <property type="molecule type" value="Genomic_DNA"/>
</dbReference>
<keyword evidence="5 8" id="KW-1133">Transmembrane helix</keyword>
<keyword evidence="3" id="KW-0813">Transport</keyword>
<feature type="transmembrane region" description="Helical" evidence="8">
    <location>
        <begin position="65"/>
        <end position="82"/>
    </location>
</feature>
<feature type="transmembrane region" description="Helical" evidence="8">
    <location>
        <begin position="107"/>
        <end position="129"/>
    </location>
</feature>
<proteinExistence type="inferred from homology"/>
<evidence type="ECO:0000313" key="14">
    <source>
        <dbReference type="Proteomes" id="UP000738325"/>
    </source>
</evidence>
<keyword evidence="14" id="KW-1185">Reference proteome</keyword>
<feature type="domain" description="CSC1/OSCA1-like cytosolic" evidence="12">
    <location>
        <begin position="152"/>
        <end position="369"/>
    </location>
</feature>
<evidence type="ECO:0000256" key="8">
    <source>
        <dbReference type="SAM" id="Phobius"/>
    </source>
</evidence>
<dbReference type="InterPro" id="IPR032880">
    <property type="entry name" value="CSC1/OSCA1-like_N"/>
</dbReference>
<evidence type="ECO:0008006" key="15">
    <source>
        <dbReference type="Google" id="ProtNLM"/>
    </source>
</evidence>
<dbReference type="Pfam" id="PF12621">
    <property type="entry name" value="PHM7_ext"/>
    <property type="match status" value="1"/>
</dbReference>
<keyword evidence="6 8" id="KW-0472">Membrane</keyword>
<dbReference type="Pfam" id="PF14703">
    <property type="entry name" value="PHM7_cyt"/>
    <property type="match status" value="1"/>
</dbReference>
<gene>
    <name evidence="13" type="ORF">BGZ99_004540</name>
</gene>
<feature type="transmembrane region" description="Helical" evidence="8">
    <location>
        <begin position="660"/>
        <end position="681"/>
    </location>
</feature>
<feature type="transmembrane region" description="Helical" evidence="8">
    <location>
        <begin position="474"/>
        <end position="500"/>
    </location>
</feature>
<feature type="compositionally biased region" description="Polar residues" evidence="7">
    <location>
        <begin position="818"/>
        <end position="831"/>
    </location>
</feature>
<dbReference type="Proteomes" id="UP000738325">
    <property type="component" value="Unassembled WGS sequence"/>
</dbReference>
<sequence>MLIRSRIPRVYAPKTYIGPEHERSTELRKGPFGWITGSRMQSENEFIERCGLDAYMFIEFLSKSFYLFVGFAILAIPILIPLNCVDQLGLEGLNQFTIANIKDQKRLWAHLVLTVLFSVATLSLGMYSIREYIIRRQNYLMNARHSQSLQATTILVCGIPKGEDSLPALNNVFNAFPGGVKRIWLAYAAPELQKDIAKRNAITSKLEAAECSLIRAKLKHHSKHNSHSIQKRRSSETSTLPLSSENDPDKESHLAYSDELSPSESRPRHRPATFPMTLFASCCGAEKVDSIETYRSEIVNMNASILARQRAGMTNMREGKDENKMRAAFIQFNDQMGAHLATQAVVHQKKGIMRPRHLEVHPTDVLWDNLNFSLKLRNTRKAVSIILELILIIFWTVPVTFVAAISQLDTIVTYAPFLSGVYDLPTAVVGIIQGILPPIGLALLMMVLPIILYKLAHFGGVVLKTRKTLSVVTSYHWFSVVQVILVTTFANGAFAAVNAIKADPSSVMTMLSASLPQASTFYLSYILLSLINIPLLLIQIGPLISYLIGKRFSSTPRKMFAAETTLQSVDWGMTIPVHTISFSIGLLYSTIQPFILPLMIIYFGLFYLAFRYMFLYVYRQPFDSGGLIFPRIIDQVYVGVILFEVVMLGLFILQKAVGQSVVMFIVFLLSLSVIIISRHYVFKTQNQYLPEEAFDTNRIAAAENGNRGDGSIISVNSVTNVSNALDAVATASHLNAGEKQELEQQISVEAINPIPPQGSFHEKAPYRDPSSPQLEPETRELYSPNSSVQPSLKLDELAQHLHLHQHSQQPQQQQQDQTTEGSFVEHQSNQSPLPSIVLERAAEPVPLSTSDLDQIITENDTSGTAFMPTMETSDNNNNSNNNGNNSSNVSMTHSQYNQLLGSQLGEQSGGEGSCAKPSSSLQVLGANQSITSTSNPVADSIVPEALTYANPALWKQCHPVWLPKDPRGFVEMEMVELTNTGIDCTTDCAAMDMKGKITVDVARRDLAPGEERWE</sequence>
<evidence type="ECO:0000259" key="11">
    <source>
        <dbReference type="Pfam" id="PF13967"/>
    </source>
</evidence>
<name>A0A9P6RHH9_9FUNG</name>
<dbReference type="Pfam" id="PF13967">
    <property type="entry name" value="RSN1_TM"/>
    <property type="match status" value="1"/>
</dbReference>
<evidence type="ECO:0000256" key="4">
    <source>
        <dbReference type="ARBA" id="ARBA00022692"/>
    </source>
</evidence>
<evidence type="ECO:0000313" key="13">
    <source>
        <dbReference type="EMBL" id="KAG0320382.1"/>
    </source>
</evidence>
<evidence type="ECO:0000256" key="1">
    <source>
        <dbReference type="ARBA" id="ARBA00004141"/>
    </source>
</evidence>
<feature type="domain" description="10TM putative phosphate transporter extracellular tail" evidence="10">
    <location>
        <begin position="945"/>
        <end position="1000"/>
    </location>
</feature>
<dbReference type="GO" id="GO:0005227">
    <property type="term" value="F:calcium-activated cation channel activity"/>
    <property type="evidence" value="ECO:0007669"/>
    <property type="project" value="InterPro"/>
</dbReference>
<dbReference type="Pfam" id="PF02714">
    <property type="entry name" value="RSN1_7TM"/>
    <property type="match status" value="1"/>
</dbReference>
<feature type="region of interest" description="Disordered" evidence="7">
    <location>
        <begin position="863"/>
        <end position="891"/>
    </location>
</feature>
<reference evidence="13" key="1">
    <citation type="journal article" date="2020" name="Fungal Divers.">
        <title>Resolving the Mortierellaceae phylogeny through synthesis of multi-gene phylogenetics and phylogenomics.</title>
        <authorList>
            <person name="Vandepol N."/>
            <person name="Liber J."/>
            <person name="Desiro A."/>
            <person name="Na H."/>
            <person name="Kennedy M."/>
            <person name="Barry K."/>
            <person name="Grigoriev I.V."/>
            <person name="Miller A.N."/>
            <person name="O'Donnell K."/>
            <person name="Stajich J.E."/>
            <person name="Bonito G."/>
        </authorList>
    </citation>
    <scope>NUCLEOTIDE SEQUENCE</scope>
    <source>
        <strain evidence="13">REB-010B</strain>
    </source>
</reference>